<dbReference type="Proteomes" id="UP001204144">
    <property type="component" value="Unassembled WGS sequence"/>
</dbReference>
<keyword evidence="1" id="KW-0472">Membrane</keyword>
<protein>
    <submittedName>
        <fullName evidence="2">Uncharacterized protein</fullName>
    </submittedName>
</protein>
<keyword evidence="3" id="KW-1185">Reference proteome</keyword>
<feature type="transmembrane region" description="Helical" evidence="1">
    <location>
        <begin position="6"/>
        <end position="27"/>
    </location>
</feature>
<keyword evidence="1" id="KW-1133">Transmembrane helix</keyword>
<accession>A0AAE3H3A3</accession>
<feature type="transmembrane region" description="Helical" evidence="1">
    <location>
        <begin position="72"/>
        <end position="90"/>
    </location>
</feature>
<dbReference type="EMBL" id="RJUF01000022">
    <property type="protein sequence ID" value="MCP9763214.1"/>
    <property type="molecule type" value="Genomic_DNA"/>
</dbReference>
<evidence type="ECO:0000313" key="2">
    <source>
        <dbReference type="EMBL" id="MCP9763214.1"/>
    </source>
</evidence>
<sequence length="232" mass="26224">MLPNSPFSLNVFFVLTTFLCLFLIFVILKSSKLSRTKSLQICAILVCWLGIQAYITMSGTYAKNPNSFPPKIVLMGILPMTVLIISLLINPKTRKIIDSLSISNLTYLHLVRIPVEIALYWLFLQKAIPQIMTFEGRNFDILAGITAPIMVYLYKKGMNPKLLIGWNIISMVLLLNIVFTAIFSTETPLQKFGFEQPNIAIIHFPFSWLATFIVPAVLFSHLASLRILIQKA</sequence>
<dbReference type="AlphaFoldDB" id="A0AAE3H3A3"/>
<evidence type="ECO:0000313" key="3">
    <source>
        <dbReference type="Proteomes" id="UP001204144"/>
    </source>
</evidence>
<keyword evidence="1" id="KW-0812">Transmembrane</keyword>
<gene>
    <name evidence="2" type="ORF">EGI31_09615</name>
</gene>
<organism evidence="2 3">
    <name type="scientific">Lacihabitans soyangensis</name>
    <dbReference type="NCBI Taxonomy" id="869394"/>
    <lineage>
        <taxon>Bacteria</taxon>
        <taxon>Pseudomonadati</taxon>
        <taxon>Bacteroidota</taxon>
        <taxon>Cytophagia</taxon>
        <taxon>Cytophagales</taxon>
        <taxon>Leadbetterellaceae</taxon>
        <taxon>Lacihabitans</taxon>
    </lineage>
</organism>
<feature type="transmembrane region" description="Helical" evidence="1">
    <location>
        <begin position="39"/>
        <end position="57"/>
    </location>
</feature>
<reference evidence="2 3" key="1">
    <citation type="submission" date="2018-11" db="EMBL/GenBank/DDBJ databases">
        <title>Novel bacteria species description.</title>
        <authorList>
            <person name="Han J.-H."/>
        </authorList>
    </citation>
    <scope>NUCLEOTIDE SEQUENCE [LARGE SCALE GENOMIC DNA]</scope>
    <source>
        <strain evidence="2 3">KCTC23259</strain>
    </source>
</reference>
<feature type="transmembrane region" description="Helical" evidence="1">
    <location>
        <begin position="166"/>
        <end position="185"/>
    </location>
</feature>
<proteinExistence type="predicted"/>
<name>A0AAE3H3A3_9BACT</name>
<evidence type="ECO:0000256" key="1">
    <source>
        <dbReference type="SAM" id="Phobius"/>
    </source>
</evidence>
<feature type="transmembrane region" description="Helical" evidence="1">
    <location>
        <begin position="205"/>
        <end position="229"/>
    </location>
</feature>
<comment type="caution">
    <text evidence="2">The sequence shown here is derived from an EMBL/GenBank/DDBJ whole genome shotgun (WGS) entry which is preliminary data.</text>
</comment>